<organism evidence="3 4">
    <name type="scientific">Candidatus Gottesmanbacteria bacterium RIFCSPLOWO2_01_FULL_43_11b</name>
    <dbReference type="NCBI Taxonomy" id="1798392"/>
    <lineage>
        <taxon>Bacteria</taxon>
        <taxon>Candidatus Gottesmaniibacteriota</taxon>
    </lineage>
</organism>
<protein>
    <recommendedName>
        <fullName evidence="2">Glycosyl transferase family 1 domain-containing protein</fullName>
    </recommendedName>
</protein>
<feature type="transmembrane region" description="Helical" evidence="1">
    <location>
        <begin position="161"/>
        <end position="180"/>
    </location>
</feature>
<dbReference type="Proteomes" id="UP000178759">
    <property type="component" value="Unassembled WGS sequence"/>
</dbReference>
<dbReference type="EMBL" id="MFJV01000001">
    <property type="protein sequence ID" value="OGG24488.1"/>
    <property type="molecule type" value="Genomic_DNA"/>
</dbReference>
<evidence type="ECO:0000313" key="4">
    <source>
        <dbReference type="Proteomes" id="UP000178759"/>
    </source>
</evidence>
<keyword evidence="1" id="KW-1133">Transmembrane helix</keyword>
<feature type="domain" description="Glycosyl transferase family 1" evidence="2">
    <location>
        <begin position="227"/>
        <end position="388"/>
    </location>
</feature>
<gene>
    <name evidence="3" type="ORF">A3A79_04870</name>
</gene>
<keyword evidence="1" id="KW-0812">Transmembrane</keyword>
<name>A0A1F6AIG4_9BACT</name>
<dbReference type="InterPro" id="IPR001296">
    <property type="entry name" value="Glyco_trans_1"/>
</dbReference>
<dbReference type="PANTHER" id="PTHR12526">
    <property type="entry name" value="GLYCOSYLTRANSFERASE"/>
    <property type="match status" value="1"/>
</dbReference>
<sequence>MKLPVVVIGGKSPYTSTGGYASYARNIAKIISATGHPVHLLTFADIKKIEKRDIATIHFIKSRWLNHLPLIRNIELAALPLYSYFFFKELIAIFRSYKNNRIIIWGIGPWGLSGALLKIVYGKKVVLISSYFTTFLHEMRGSLLAARIRDYGISTKLKYLFVYYIIARIYSFLSTLVISMSEKIVTHYKSTEEILKSESQINTNKFIRMRYFVEVFKKEIRTPVSKRMQKAFDSRKPIVTSICRQDPRKGINYLLHALVLVKKQIDCECLIIGAGILRDANKRLARKLQLSSVIFPGAVADIHTILRKSSVYVLPTVEEGSSALSVIEAMSQATPIVSTDCDGIPEDIKHEYSGLLVPPHNSILLAQAIVRLLKDKQLAMKLGSNAKKTYDEKFELLGMKQDVEHLLQSL</sequence>
<evidence type="ECO:0000256" key="1">
    <source>
        <dbReference type="SAM" id="Phobius"/>
    </source>
</evidence>
<dbReference type="CDD" id="cd03801">
    <property type="entry name" value="GT4_PimA-like"/>
    <property type="match status" value="1"/>
</dbReference>
<comment type="caution">
    <text evidence="3">The sequence shown here is derived from an EMBL/GenBank/DDBJ whole genome shotgun (WGS) entry which is preliminary data.</text>
</comment>
<dbReference type="Gene3D" id="3.40.50.2000">
    <property type="entry name" value="Glycogen Phosphorylase B"/>
    <property type="match status" value="2"/>
</dbReference>
<dbReference type="STRING" id="1798392.A3A79_04870"/>
<dbReference type="AlphaFoldDB" id="A0A1F6AIG4"/>
<dbReference type="GO" id="GO:0016757">
    <property type="term" value="F:glycosyltransferase activity"/>
    <property type="evidence" value="ECO:0007669"/>
    <property type="project" value="InterPro"/>
</dbReference>
<evidence type="ECO:0000313" key="3">
    <source>
        <dbReference type="EMBL" id="OGG24488.1"/>
    </source>
</evidence>
<reference evidence="3 4" key="1">
    <citation type="journal article" date="2016" name="Nat. Commun.">
        <title>Thousands of microbial genomes shed light on interconnected biogeochemical processes in an aquifer system.</title>
        <authorList>
            <person name="Anantharaman K."/>
            <person name="Brown C.T."/>
            <person name="Hug L.A."/>
            <person name="Sharon I."/>
            <person name="Castelle C.J."/>
            <person name="Probst A.J."/>
            <person name="Thomas B.C."/>
            <person name="Singh A."/>
            <person name="Wilkins M.J."/>
            <person name="Karaoz U."/>
            <person name="Brodie E.L."/>
            <person name="Williams K.H."/>
            <person name="Hubbard S.S."/>
            <person name="Banfield J.F."/>
        </authorList>
    </citation>
    <scope>NUCLEOTIDE SEQUENCE [LARGE SCALE GENOMIC DNA]</scope>
</reference>
<keyword evidence="1" id="KW-0472">Membrane</keyword>
<evidence type="ECO:0000259" key="2">
    <source>
        <dbReference type="Pfam" id="PF00534"/>
    </source>
</evidence>
<proteinExistence type="predicted"/>
<dbReference type="Pfam" id="PF00534">
    <property type="entry name" value="Glycos_transf_1"/>
    <property type="match status" value="1"/>
</dbReference>
<dbReference type="PANTHER" id="PTHR12526:SF630">
    <property type="entry name" value="GLYCOSYLTRANSFERASE"/>
    <property type="match status" value="1"/>
</dbReference>
<dbReference type="SUPFAM" id="SSF53756">
    <property type="entry name" value="UDP-Glycosyltransferase/glycogen phosphorylase"/>
    <property type="match status" value="1"/>
</dbReference>
<feature type="transmembrane region" description="Helical" evidence="1">
    <location>
        <begin position="102"/>
        <end position="121"/>
    </location>
</feature>
<accession>A0A1F6AIG4</accession>